<dbReference type="GO" id="GO:0016740">
    <property type="term" value="F:transferase activity"/>
    <property type="evidence" value="ECO:0007669"/>
    <property type="project" value="UniProtKB-KW"/>
</dbReference>
<dbReference type="PANTHER" id="PTHR43852:SF3">
    <property type="entry name" value="NUCLEOTIDYLTRANSFERASE"/>
    <property type="match status" value="1"/>
</dbReference>
<protein>
    <submittedName>
        <fullName evidence="2">Nucleotidyltransferase domain-containing protein</fullName>
    </submittedName>
</protein>
<dbReference type="EMBL" id="CP036402">
    <property type="protein sequence ID" value="QBI18452.1"/>
    <property type="molecule type" value="Genomic_DNA"/>
</dbReference>
<keyword evidence="2" id="KW-0808">Transferase</keyword>
<sequence>MTPTARSEDTSLDAAVRLLRAAGALFVFLHGSRAEGTERADSDVDVAALFDGEVDEAELRSRLPAGVDLLVLDRAPLELAGRVALHGRLLAEADAARRVEWQAMTRKVYLDERFRVEQARADFAEAWRGG</sequence>
<dbReference type="Gene3D" id="3.30.460.10">
    <property type="entry name" value="Beta Polymerase, domain 2"/>
    <property type="match status" value="1"/>
</dbReference>
<dbReference type="CDD" id="cd05403">
    <property type="entry name" value="NT_KNTase_like"/>
    <property type="match status" value="1"/>
</dbReference>
<proteinExistence type="predicted"/>
<accession>A0A411YBA7</accession>
<dbReference type="AlphaFoldDB" id="A0A411YBA7"/>
<dbReference type="RefSeq" id="WP_131153450.1">
    <property type="nucleotide sequence ID" value="NZ_CP036402.1"/>
</dbReference>
<dbReference type="Proteomes" id="UP000291469">
    <property type="component" value="Chromosome"/>
</dbReference>
<dbReference type="OrthoDB" id="5147188at2"/>
<organism evidence="2 3">
    <name type="scientific">Egibacter rhizosphaerae</name>
    <dbReference type="NCBI Taxonomy" id="1670831"/>
    <lineage>
        <taxon>Bacteria</taxon>
        <taxon>Bacillati</taxon>
        <taxon>Actinomycetota</taxon>
        <taxon>Nitriliruptoria</taxon>
        <taxon>Egibacterales</taxon>
        <taxon>Egibacteraceae</taxon>
        <taxon>Egibacter</taxon>
    </lineage>
</organism>
<evidence type="ECO:0000313" key="3">
    <source>
        <dbReference type="Proteomes" id="UP000291469"/>
    </source>
</evidence>
<dbReference type="InterPro" id="IPR043519">
    <property type="entry name" value="NT_sf"/>
</dbReference>
<gene>
    <name evidence="2" type="ORF">ER308_01965</name>
</gene>
<feature type="domain" description="Polymerase beta nucleotidyltransferase" evidence="1">
    <location>
        <begin position="25"/>
        <end position="94"/>
    </location>
</feature>
<dbReference type="PANTHER" id="PTHR43852">
    <property type="entry name" value="NUCLEOTIDYLTRANSFERASE"/>
    <property type="match status" value="1"/>
</dbReference>
<reference evidence="2 3" key="1">
    <citation type="submission" date="2019-01" db="EMBL/GenBank/DDBJ databases">
        <title>Egibacter rhizosphaerae EGI 80759T.</title>
        <authorList>
            <person name="Chen D.-D."/>
            <person name="Tian Y."/>
            <person name="Jiao J.-Y."/>
            <person name="Zhang X.-T."/>
            <person name="Zhang Y.-G."/>
            <person name="Zhang Y."/>
            <person name="Xiao M."/>
            <person name="Shu W.-S."/>
            <person name="Li W.-J."/>
        </authorList>
    </citation>
    <scope>NUCLEOTIDE SEQUENCE [LARGE SCALE GENOMIC DNA]</scope>
    <source>
        <strain evidence="2 3">EGI 80759</strain>
    </source>
</reference>
<dbReference type="InterPro" id="IPR041633">
    <property type="entry name" value="Polbeta"/>
</dbReference>
<dbReference type="KEGG" id="erz:ER308_01965"/>
<dbReference type="SUPFAM" id="SSF81301">
    <property type="entry name" value="Nucleotidyltransferase"/>
    <property type="match status" value="1"/>
</dbReference>
<dbReference type="Pfam" id="PF18765">
    <property type="entry name" value="Polbeta"/>
    <property type="match status" value="1"/>
</dbReference>
<name>A0A411YBA7_9ACTN</name>
<keyword evidence="3" id="KW-1185">Reference proteome</keyword>
<dbReference type="InterPro" id="IPR052930">
    <property type="entry name" value="TA_antitoxin_MntA"/>
</dbReference>
<evidence type="ECO:0000313" key="2">
    <source>
        <dbReference type="EMBL" id="QBI18452.1"/>
    </source>
</evidence>
<dbReference type="NCBIfam" id="NF047752">
    <property type="entry name" value="MntA_antitoxin"/>
    <property type="match status" value="1"/>
</dbReference>
<evidence type="ECO:0000259" key="1">
    <source>
        <dbReference type="Pfam" id="PF18765"/>
    </source>
</evidence>